<proteinExistence type="predicted"/>
<reference evidence="1 2" key="1">
    <citation type="submission" date="2016-10" db="EMBL/GenBank/DDBJ databases">
        <authorList>
            <person name="de Groot N.N."/>
        </authorList>
    </citation>
    <scope>NUCLEOTIDE SEQUENCE [LARGE SCALE GENOMIC DNA]</scope>
    <source>
        <strain evidence="1 2">DSM 25383</strain>
    </source>
</reference>
<dbReference type="AlphaFoldDB" id="A0A1H4EFK7"/>
<evidence type="ECO:0000313" key="2">
    <source>
        <dbReference type="Proteomes" id="UP000183253"/>
    </source>
</evidence>
<dbReference type="GO" id="GO:0008781">
    <property type="term" value="F:N-acylneuraminate cytidylyltransferase activity"/>
    <property type="evidence" value="ECO:0007669"/>
    <property type="project" value="TreeGrafter"/>
</dbReference>
<dbReference type="RefSeq" id="WP_010265251.1">
    <property type="nucleotide sequence ID" value="NZ_CAEG01000016.1"/>
</dbReference>
<dbReference type="InterPro" id="IPR050793">
    <property type="entry name" value="CMP-NeuNAc_synthase"/>
</dbReference>
<dbReference type="Proteomes" id="UP000183253">
    <property type="component" value="Unassembled WGS sequence"/>
</dbReference>
<sequence length="217" mass="24349">MKTVAFVPIRLNSQRVAGKNLRSLSGSPLMCHILKTLTTVEGVDEVYVFCSDESIRPLLPEGVRFLRRDPSLDSDTTLGKEIYDSFTASVDADLYILAHATSPFIRAATVAGALAKVRSGEYDSAFSAEKVQTFAWFEGKPLNYSLDNIPRTQTIEPVYVETSAFFIFSRELWRNRGRRIGERPYMAVVDHIEGLDIDYPEDFTMAEIIAASRNLQP</sequence>
<dbReference type="SUPFAM" id="SSF53448">
    <property type="entry name" value="Nucleotide-diphospho-sugar transferases"/>
    <property type="match status" value="1"/>
</dbReference>
<dbReference type="PANTHER" id="PTHR21485:SF6">
    <property type="entry name" value="N-ACYLNEURAMINATE CYTIDYLYLTRANSFERASE-RELATED"/>
    <property type="match status" value="1"/>
</dbReference>
<dbReference type="Pfam" id="PF02348">
    <property type="entry name" value="CTP_transf_3"/>
    <property type="match status" value="1"/>
</dbReference>
<dbReference type="EMBL" id="FNRI01000007">
    <property type="protein sequence ID" value="SEA83498.1"/>
    <property type="molecule type" value="Genomic_DNA"/>
</dbReference>
<dbReference type="InterPro" id="IPR003329">
    <property type="entry name" value="Cytidylyl_trans"/>
</dbReference>
<dbReference type="CDD" id="cd02513">
    <property type="entry name" value="CMP-NeuAc_Synthase"/>
    <property type="match status" value="1"/>
</dbReference>
<accession>A0A1H4EFK7</accession>
<dbReference type="STRING" id="1033731.SAMN05444145_10762"/>
<dbReference type="Gene3D" id="3.90.550.10">
    <property type="entry name" value="Spore Coat Polysaccharide Biosynthesis Protein SpsA, Chain A"/>
    <property type="match status" value="1"/>
</dbReference>
<protein>
    <submittedName>
        <fullName evidence="1">CMP-N-acetylneuraminic acid synthetase</fullName>
    </submittedName>
</protein>
<organism evidence="1 2">
    <name type="scientific">Alistipes timonensis JC136</name>
    <dbReference type="NCBI Taxonomy" id="1033731"/>
    <lineage>
        <taxon>Bacteria</taxon>
        <taxon>Pseudomonadati</taxon>
        <taxon>Bacteroidota</taxon>
        <taxon>Bacteroidia</taxon>
        <taxon>Bacteroidales</taxon>
        <taxon>Rikenellaceae</taxon>
        <taxon>Alistipes</taxon>
    </lineage>
</organism>
<name>A0A1H4EFK7_9BACT</name>
<dbReference type="PANTHER" id="PTHR21485">
    <property type="entry name" value="HAD SUPERFAMILY MEMBERS CMAS AND KDSC"/>
    <property type="match status" value="1"/>
</dbReference>
<evidence type="ECO:0000313" key="1">
    <source>
        <dbReference type="EMBL" id="SEA83498.1"/>
    </source>
</evidence>
<dbReference type="OrthoDB" id="9805604at2"/>
<dbReference type="InterPro" id="IPR029044">
    <property type="entry name" value="Nucleotide-diphossugar_trans"/>
</dbReference>
<gene>
    <name evidence="1" type="ORF">SAMN05444145_10762</name>
</gene>
<keyword evidence="2" id="KW-1185">Reference proteome</keyword>